<dbReference type="EMBL" id="JBEXAC010000002">
    <property type="protein sequence ID" value="MET7000525.1"/>
    <property type="molecule type" value="Genomic_DNA"/>
</dbReference>
<sequence>MVNPSPRQKKWIKWILILLAIRFIVGTVLYYAITYRFRDIAAFIVEKESKGTYAFNADHIGFSLSKKNMVLKNVTLVCKDTSNVASHYDIKIPEAYFSIASWTDLIFHKKLVIDSLAVTAPTLKVHEHKIREQKHVAFHISSILTNLKRTLVHFQIRSLHLKEGAFSYTRKNGPAPLQASHLNLSIRNFTRITSSDSHLLASDDIDISLHDQNWVLPDGNHTISFKKLHFSGKNQRFELDSCVIHGMATAEKGAMSLSADRFVFNSKHLPAIYMKDELLIDTLLCIHPVLKLPRSHKPQQVKDTATIAGAAHQLFKKINIQYIDVREGELLLKNHDTTAAMASAQKNNLKIFNLNIHPAANPPITTDSIQFNLKEIRFYSPDSLFQIAIDEFTLLRNDIIFTNAVYGPSPYNHTGKGLTFTAPFLRLNNIDIADLIQKKLHAASAVLYEPAINFYDHRKTEKTIARQTIFSDTTHHEAGIYQTLHGLSELVNVKDFHIVNGQLNFQSSRGKAVRLQVQGMHADILLNHFFQSDSLVDIKHSIPKLQIKTVQLRTAGMELQADNYRFNGIQRNNHLDQLQLHLANGTVIKGEKLYWEVFDWDVYQQTKDIQINLLHFNHLSIHLNNNKKAATSPAQKLPVIRIGELAIQHLAFNMGNTNSHLQFNAHEIFLDNIYSTAHHFVWKHAVASLYNLSFDHPGIKVAIPRITFNNLGESIMDAARISLRKDKADTRIFIPFIKITGNLHSTDPEQLFIQSFSATQATVNHQTVGTTDTTTLDATVSAQIKELHKKGEGFAYHSATAHLSDISLHTAHLTAFIPQSSLTLTNGHITPDKKRGLSLTASTRLTWNQATVKLQQTDSTELTQDALSGIFEDPAASFHPKTKFAWPSLVNKTTLHAGRLVYKGKQVTAHADSYNWDPTGNTFSVYNFDVTPNKSREETFRTQKWQGDYMVVRGGAAHISGITFPQLPADSGVKIKKVILDKADLITARDKRMPFQHGIEKPMPTKLINTIPLALQIDTIHIQQSKVTVQESSKATNKWSSIPIEHINGVITHIKSRHNANDSLTVTASGKLFNNHIRHFSYRESYGDSLSAFHAQSNLSPVFLTDFSQIAMPMAAVRVNSGYADTVFATWSGNKYATLGTMDFYYKNLSIGLMSKKDSTRQRWFLSLLANTFLRNANNKQSLLFVARDREKFIFNYWVKAQTKGLLTSVGVKRNKKYLRQYRKIAARYSLPAR</sequence>
<gene>
    <name evidence="2" type="ORF">ABR189_24245</name>
</gene>
<protein>
    <recommendedName>
        <fullName evidence="4">DUF748 domain-containing protein</fullName>
    </recommendedName>
</protein>
<evidence type="ECO:0000313" key="2">
    <source>
        <dbReference type="EMBL" id="MET7000525.1"/>
    </source>
</evidence>
<organism evidence="2 3">
    <name type="scientific">Chitinophaga defluvii</name>
    <dbReference type="NCBI Taxonomy" id="3163343"/>
    <lineage>
        <taxon>Bacteria</taxon>
        <taxon>Pseudomonadati</taxon>
        <taxon>Bacteroidota</taxon>
        <taxon>Chitinophagia</taxon>
        <taxon>Chitinophagales</taxon>
        <taxon>Chitinophagaceae</taxon>
        <taxon>Chitinophaga</taxon>
    </lineage>
</organism>
<name>A0ABV2TD06_9BACT</name>
<accession>A0ABV2TD06</accession>
<comment type="caution">
    <text evidence="2">The sequence shown here is derived from an EMBL/GenBank/DDBJ whole genome shotgun (WGS) entry which is preliminary data.</text>
</comment>
<reference evidence="2 3" key="1">
    <citation type="submission" date="2024-06" db="EMBL/GenBank/DDBJ databases">
        <title>Chitinophaga defluvii sp. nov., isolated from municipal sewage.</title>
        <authorList>
            <person name="Zhang L."/>
        </authorList>
    </citation>
    <scope>NUCLEOTIDE SEQUENCE [LARGE SCALE GENOMIC DNA]</scope>
    <source>
        <strain evidence="2 3">H8</strain>
    </source>
</reference>
<dbReference type="Proteomes" id="UP001549749">
    <property type="component" value="Unassembled WGS sequence"/>
</dbReference>
<keyword evidence="3" id="KW-1185">Reference proteome</keyword>
<keyword evidence="1" id="KW-0812">Transmembrane</keyword>
<evidence type="ECO:0008006" key="4">
    <source>
        <dbReference type="Google" id="ProtNLM"/>
    </source>
</evidence>
<keyword evidence="1" id="KW-0472">Membrane</keyword>
<keyword evidence="1" id="KW-1133">Transmembrane helix</keyword>
<proteinExistence type="predicted"/>
<dbReference type="RefSeq" id="WP_354663084.1">
    <property type="nucleotide sequence ID" value="NZ_JBEXAC010000002.1"/>
</dbReference>
<evidence type="ECO:0000256" key="1">
    <source>
        <dbReference type="SAM" id="Phobius"/>
    </source>
</evidence>
<evidence type="ECO:0000313" key="3">
    <source>
        <dbReference type="Proteomes" id="UP001549749"/>
    </source>
</evidence>
<feature type="transmembrane region" description="Helical" evidence="1">
    <location>
        <begin position="12"/>
        <end position="33"/>
    </location>
</feature>